<name>A0ACC0RU72_POPTR</name>
<organism evidence="1 2">
    <name type="scientific">Populus trichocarpa</name>
    <name type="common">Western balsam poplar</name>
    <name type="synonym">Populus balsamifera subsp. trichocarpa</name>
    <dbReference type="NCBI Taxonomy" id="3694"/>
    <lineage>
        <taxon>Eukaryota</taxon>
        <taxon>Viridiplantae</taxon>
        <taxon>Streptophyta</taxon>
        <taxon>Embryophyta</taxon>
        <taxon>Tracheophyta</taxon>
        <taxon>Spermatophyta</taxon>
        <taxon>Magnoliopsida</taxon>
        <taxon>eudicotyledons</taxon>
        <taxon>Gunneridae</taxon>
        <taxon>Pentapetalae</taxon>
        <taxon>rosids</taxon>
        <taxon>fabids</taxon>
        <taxon>Malpighiales</taxon>
        <taxon>Salicaceae</taxon>
        <taxon>Saliceae</taxon>
        <taxon>Populus</taxon>
    </lineage>
</organism>
<evidence type="ECO:0000313" key="2">
    <source>
        <dbReference type="Proteomes" id="UP000006729"/>
    </source>
</evidence>
<dbReference type="EMBL" id="CM009305">
    <property type="protein sequence ID" value="KAI9380519.1"/>
    <property type="molecule type" value="Genomic_DNA"/>
</dbReference>
<protein>
    <submittedName>
        <fullName evidence="1">Uncharacterized protein</fullName>
    </submittedName>
</protein>
<accession>A0ACC0RU72</accession>
<keyword evidence="2" id="KW-1185">Reference proteome</keyword>
<evidence type="ECO:0000313" key="1">
    <source>
        <dbReference type="EMBL" id="KAI9380519.1"/>
    </source>
</evidence>
<sequence length="113" mass="12532">MKMEVDKSEPTAMAEKARGSSSRSNRGGQPSWDHPQGKCPHCGLLGHSKSRCFELIGYPKNWDRTHDPWSNMSRASVAETKNDLDQIADKASAMIAATGSDGHPDAENDWLWY</sequence>
<dbReference type="Proteomes" id="UP000006729">
    <property type="component" value="Chromosome 16"/>
</dbReference>
<comment type="caution">
    <text evidence="1">The sequence shown here is derived from an EMBL/GenBank/DDBJ whole genome shotgun (WGS) entry which is preliminary data.</text>
</comment>
<reference evidence="1 2" key="1">
    <citation type="journal article" date="2006" name="Science">
        <title>The genome of black cottonwood, Populus trichocarpa (Torr. &amp; Gray).</title>
        <authorList>
            <person name="Tuskan G.A."/>
            <person name="Difazio S."/>
            <person name="Jansson S."/>
            <person name="Bohlmann J."/>
            <person name="Grigoriev I."/>
            <person name="Hellsten U."/>
            <person name="Putnam N."/>
            <person name="Ralph S."/>
            <person name="Rombauts S."/>
            <person name="Salamov A."/>
            <person name="Schein J."/>
            <person name="Sterck L."/>
            <person name="Aerts A."/>
            <person name="Bhalerao R.R."/>
            <person name="Bhalerao R.P."/>
            <person name="Blaudez D."/>
            <person name="Boerjan W."/>
            <person name="Brun A."/>
            <person name="Brunner A."/>
            <person name="Busov V."/>
            <person name="Campbell M."/>
            <person name="Carlson J."/>
            <person name="Chalot M."/>
            <person name="Chapman J."/>
            <person name="Chen G.L."/>
            <person name="Cooper D."/>
            <person name="Coutinho P.M."/>
            <person name="Couturier J."/>
            <person name="Covert S."/>
            <person name="Cronk Q."/>
            <person name="Cunningham R."/>
            <person name="Davis J."/>
            <person name="Degroeve S."/>
            <person name="Dejardin A."/>
            <person name="Depamphilis C."/>
            <person name="Detter J."/>
            <person name="Dirks B."/>
            <person name="Dubchak I."/>
            <person name="Duplessis S."/>
            <person name="Ehlting J."/>
            <person name="Ellis B."/>
            <person name="Gendler K."/>
            <person name="Goodstein D."/>
            <person name="Gribskov M."/>
            <person name="Grimwood J."/>
            <person name="Groover A."/>
            <person name="Gunter L."/>
            <person name="Hamberger B."/>
            <person name="Heinze B."/>
            <person name="Helariutta Y."/>
            <person name="Henrissat B."/>
            <person name="Holligan D."/>
            <person name="Holt R."/>
            <person name="Huang W."/>
            <person name="Islam-Faridi N."/>
            <person name="Jones S."/>
            <person name="Jones-Rhoades M."/>
            <person name="Jorgensen R."/>
            <person name="Joshi C."/>
            <person name="Kangasjarvi J."/>
            <person name="Karlsson J."/>
            <person name="Kelleher C."/>
            <person name="Kirkpatrick R."/>
            <person name="Kirst M."/>
            <person name="Kohler A."/>
            <person name="Kalluri U."/>
            <person name="Larimer F."/>
            <person name="Leebens-Mack J."/>
            <person name="Leple J.C."/>
            <person name="Locascio P."/>
            <person name="Lou Y."/>
            <person name="Lucas S."/>
            <person name="Martin F."/>
            <person name="Montanini B."/>
            <person name="Napoli C."/>
            <person name="Nelson D.R."/>
            <person name="Nelson C."/>
            <person name="Nieminen K."/>
            <person name="Nilsson O."/>
            <person name="Pereda V."/>
            <person name="Peter G."/>
            <person name="Philippe R."/>
            <person name="Pilate G."/>
            <person name="Poliakov A."/>
            <person name="Razumovskaya J."/>
            <person name="Richardson P."/>
            <person name="Rinaldi C."/>
            <person name="Ritland K."/>
            <person name="Rouze P."/>
            <person name="Ryaboy D."/>
            <person name="Schmutz J."/>
            <person name="Schrader J."/>
            <person name="Segerman B."/>
            <person name="Shin H."/>
            <person name="Siddiqui A."/>
            <person name="Sterky F."/>
            <person name="Terry A."/>
            <person name="Tsai C.J."/>
            <person name="Uberbacher E."/>
            <person name="Unneberg P."/>
            <person name="Vahala J."/>
            <person name="Wall K."/>
            <person name="Wessler S."/>
            <person name="Yang G."/>
            <person name="Yin T."/>
            <person name="Douglas C."/>
            <person name="Marra M."/>
            <person name="Sandberg G."/>
            <person name="Van de Peer Y."/>
            <person name="Rokhsar D."/>
        </authorList>
    </citation>
    <scope>NUCLEOTIDE SEQUENCE [LARGE SCALE GENOMIC DNA]</scope>
    <source>
        <strain evidence="2">cv. Nisqually</strain>
    </source>
</reference>
<gene>
    <name evidence="1" type="ORF">POPTR_016G106400v4</name>
</gene>
<proteinExistence type="predicted"/>